<dbReference type="GO" id="GO:0016787">
    <property type="term" value="F:hydrolase activity"/>
    <property type="evidence" value="ECO:0007669"/>
    <property type="project" value="UniProtKB-KW"/>
</dbReference>
<dbReference type="InterPro" id="IPR008928">
    <property type="entry name" value="6-hairpin_glycosidase_sf"/>
</dbReference>
<sequence length="394" mass="45549">MKRLLVILAAAAALAACGKQETTMSEKMVYSQMTRCPRATLLDYTNDRLKWNYTPGLELRAFLDVYEAYGDQKIYDYVFDWYDAIVNEDGTIQSYDLEKYSTDLICPGKSLFYFYDKTGDEKFRKAIELLKTQIDGQPRTSGGAFWHKKVYPWQVWLDGVYMAEPFYVEYAVRYLDGEEQQEAFRDIVNEFVIAAEQTYDPVTKLYRHAWDESRSMFWCNPETGQSQHCWGRALGWYCMAILDVLDWLPEDFEGRQVLIDRLQAICAELPKWADPESGVWYQVLDQPGREGNYLEATCSTMFCYTFLKGVRMGYLDAGLLPYAKQLYQDVVDEFISTDEQGLISLEKCCEVGGLGGSDNRMGDYAYYLSEPIRPNDSKGVGPFIWASLEMERLK</sequence>
<dbReference type="InterPro" id="IPR010905">
    <property type="entry name" value="Glyco_hydro_88"/>
</dbReference>
<dbReference type="PANTHER" id="PTHR33886:SF8">
    <property type="entry name" value="UNSATURATED RHAMNOGALACTURONAN HYDROLASE (EUROFUNG)"/>
    <property type="match status" value="1"/>
</dbReference>
<dbReference type="Gene3D" id="1.50.10.10">
    <property type="match status" value="1"/>
</dbReference>
<dbReference type="InterPro" id="IPR052043">
    <property type="entry name" value="PolySaccharide_Degr_Enz"/>
</dbReference>
<accession>A0A9D1KHX1</accession>
<keyword evidence="1 3" id="KW-0378">Hydrolase</keyword>
<dbReference type="Proteomes" id="UP000886881">
    <property type="component" value="Unassembled WGS sequence"/>
</dbReference>
<comment type="caution">
    <text evidence="3">The sequence shown here is derived from an EMBL/GenBank/DDBJ whole genome shotgun (WGS) entry which is preliminary data.</text>
</comment>
<keyword evidence="2" id="KW-0732">Signal</keyword>
<proteinExistence type="predicted"/>
<reference evidence="3" key="1">
    <citation type="submission" date="2020-10" db="EMBL/GenBank/DDBJ databases">
        <authorList>
            <person name="Gilroy R."/>
        </authorList>
    </citation>
    <scope>NUCLEOTIDE SEQUENCE</scope>
    <source>
        <strain evidence="3">ChiHecec2B26-709</strain>
    </source>
</reference>
<evidence type="ECO:0000313" key="4">
    <source>
        <dbReference type="Proteomes" id="UP000886881"/>
    </source>
</evidence>
<organism evidence="3 4">
    <name type="scientific">Candidatus Cryptobacteroides merdipullorum</name>
    <dbReference type="NCBI Taxonomy" id="2840771"/>
    <lineage>
        <taxon>Bacteria</taxon>
        <taxon>Pseudomonadati</taxon>
        <taxon>Bacteroidota</taxon>
        <taxon>Bacteroidia</taxon>
        <taxon>Bacteroidales</taxon>
        <taxon>Candidatus Cryptobacteroides</taxon>
    </lineage>
</organism>
<gene>
    <name evidence="3" type="ORF">IAC35_06005</name>
</gene>
<evidence type="ECO:0000256" key="1">
    <source>
        <dbReference type="ARBA" id="ARBA00022801"/>
    </source>
</evidence>
<dbReference type="SUPFAM" id="SSF48208">
    <property type="entry name" value="Six-hairpin glycosidases"/>
    <property type="match status" value="1"/>
</dbReference>
<dbReference type="InterPro" id="IPR012341">
    <property type="entry name" value="6hp_glycosidase-like_sf"/>
</dbReference>
<dbReference type="AlphaFoldDB" id="A0A9D1KHX1"/>
<reference evidence="3" key="2">
    <citation type="journal article" date="2021" name="PeerJ">
        <title>Extensive microbial diversity within the chicken gut microbiome revealed by metagenomics and culture.</title>
        <authorList>
            <person name="Gilroy R."/>
            <person name="Ravi A."/>
            <person name="Getino M."/>
            <person name="Pursley I."/>
            <person name="Horton D.L."/>
            <person name="Alikhan N.F."/>
            <person name="Baker D."/>
            <person name="Gharbi K."/>
            <person name="Hall N."/>
            <person name="Watson M."/>
            <person name="Adriaenssens E.M."/>
            <person name="Foster-Nyarko E."/>
            <person name="Jarju S."/>
            <person name="Secka A."/>
            <person name="Antonio M."/>
            <person name="Oren A."/>
            <person name="Chaudhuri R.R."/>
            <person name="La Ragione R."/>
            <person name="Hildebrand F."/>
            <person name="Pallen M.J."/>
        </authorList>
    </citation>
    <scope>NUCLEOTIDE SEQUENCE</scope>
    <source>
        <strain evidence="3">ChiHecec2B26-709</strain>
    </source>
</reference>
<feature type="chain" id="PRO_5039549351" evidence="2">
    <location>
        <begin position="16"/>
        <end position="394"/>
    </location>
</feature>
<protein>
    <submittedName>
        <fullName evidence="3">Glycoside hydrolase family 88 protein</fullName>
    </submittedName>
</protein>
<dbReference type="PANTHER" id="PTHR33886">
    <property type="entry name" value="UNSATURATED RHAMNOGALACTURONAN HYDROLASE (EUROFUNG)"/>
    <property type="match status" value="1"/>
</dbReference>
<feature type="signal peptide" evidence="2">
    <location>
        <begin position="1"/>
        <end position="15"/>
    </location>
</feature>
<dbReference type="Pfam" id="PF07470">
    <property type="entry name" value="Glyco_hydro_88"/>
    <property type="match status" value="1"/>
</dbReference>
<name>A0A9D1KHX1_9BACT</name>
<dbReference type="GO" id="GO:0005975">
    <property type="term" value="P:carbohydrate metabolic process"/>
    <property type="evidence" value="ECO:0007669"/>
    <property type="project" value="InterPro"/>
</dbReference>
<dbReference type="EMBL" id="DVLC01000112">
    <property type="protein sequence ID" value="HIT47392.1"/>
    <property type="molecule type" value="Genomic_DNA"/>
</dbReference>
<evidence type="ECO:0000313" key="3">
    <source>
        <dbReference type="EMBL" id="HIT47392.1"/>
    </source>
</evidence>
<evidence type="ECO:0000256" key="2">
    <source>
        <dbReference type="SAM" id="SignalP"/>
    </source>
</evidence>
<dbReference type="PROSITE" id="PS51257">
    <property type="entry name" value="PROKAR_LIPOPROTEIN"/>
    <property type="match status" value="1"/>
</dbReference>